<dbReference type="RefSeq" id="WP_044228959.1">
    <property type="nucleotide sequence ID" value="NZ_JRYR02000001.1"/>
</dbReference>
<protein>
    <submittedName>
        <fullName evidence="1">Uncharacterized protein</fullName>
    </submittedName>
</protein>
<evidence type="ECO:0000313" key="2">
    <source>
        <dbReference type="Proteomes" id="UP000179797"/>
    </source>
</evidence>
<dbReference type="AlphaFoldDB" id="A0A1S1Z264"/>
<dbReference type="STRING" id="915059.NH26_13915"/>
<sequence>MTESKIITLPIQSHIKKFVQHEFGDQILFARQNNTIGRSVLQLLNKHGKYPKPPKKQFDTIQIELGDNLIRHKNRIIRTAFHMDLFIDHFMIALRHSVESSRVFYGSRRLAIIAFLSRYGILESEISVNTCERFFHSRNDCQVYQKVKKGDELIKMALYIELLQSKLNENVT</sequence>
<reference evidence="1 2" key="1">
    <citation type="journal article" date="2012" name="Int. J. Syst. Evol. Microbiol.">
        <title>Flammeovirga pacifica sp. nov., isolated from deep-sea sediment.</title>
        <authorList>
            <person name="Xu H."/>
            <person name="Fu Y."/>
            <person name="Yang N."/>
            <person name="Ding Z."/>
            <person name="Lai Q."/>
            <person name="Zeng R."/>
        </authorList>
    </citation>
    <scope>NUCLEOTIDE SEQUENCE [LARGE SCALE GENOMIC DNA]</scope>
    <source>
        <strain evidence="2">DSM 24597 / LMG 26175 / WPAGA1</strain>
    </source>
</reference>
<accession>A0A1S1Z264</accession>
<gene>
    <name evidence="1" type="ORF">NH26_13915</name>
</gene>
<organism evidence="1 2">
    <name type="scientific">Flammeovirga pacifica</name>
    <dbReference type="NCBI Taxonomy" id="915059"/>
    <lineage>
        <taxon>Bacteria</taxon>
        <taxon>Pseudomonadati</taxon>
        <taxon>Bacteroidota</taxon>
        <taxon>Cytophagia</taxon>
        <taxon>Cytophagales</taxon>
        <taxon>Flammeovirgaceae</taxon>
        <taxon>Flammeovirga</taxon>
    </lineage>
</organism>
<name>A0A1S1Z264_FLAPC</name>
<dbReference type="Proteomes" id="UP000179797">
    <property type="component" value="Unassembled WGS sequence"/>
</dbReference>
<dbReference type="EMBL" id="JRYR02000001">
    <property type="protein sequence ID" value="OHX67360.1"/>
    <property type="molecule type" value="Genomic_DNA"/>
</dbReference>
<evidence type="ECO:0000313" key="1">
    <source>
        <dbReference type="EMBL" id="OHX67360.1"/>
    </source>
</evidence>
<proteinExistence type="predicted"/>
<keyword evidence="2" id="KW-1185">Reference proteome</keyword>
<comment type="caution">
    <text evidence="1">The sequence shown here is derived from an EMBL/GenBank/DDBJ whole genome shotgun (WGS) entry which is preliminary data.</text>
</comment>